<evidence type="ECO:0000256" key="1">
    <source>
        <dbReference type="SAM" id="SignalP"/>
    </source>
</evidence>
<evidence type="ECO:0000313" key="3">
    <source>
        <dbReference type="Proteomes" id="UP000004095"/>
    </source>
</evidence>
<sequence>MKVMAKVLLTGLLLWTTVQGNAQSTNKYYQVLQNFMDKMKKVQFPKPGQHYLMHMSIKMIPKTNLAVYQGKVESKEAKVKMIVGTHQLMYETNQVSIYQDRQWVFQVFHPQKLILQKNTPKGMFNQHLAYAKKMTQMQNELFAQSKVTSVKDRMYKGKKIKLITTTVAAEAQKKFKVKTVTYFFDMQKQKLEKQVVKFTPAHTLSGQEIVYLQLSPNYKGYVPATAKAAVMNTQQRLLPKFRGYSIETSH</sequence>
<proteinExistence type="predicted"/>
<evidence type="ECO:0008006" key="4">
    <source>
        <dbReference type="Google" id="ProtNLM"/>
    </source>
</evidence>
<dbReference type="EMBL" id="AAWS01000005">
    <property type="protein sequence ID" value="EAY30930.1"/>
    <property type="molecule type" value="Genomic_DNA"/>
</dbReference>
<organism evidence="2 3">
    <name type="scientific">Microscilla marina ATCC 23134</name>
    <dbReference type="NCBI Taxonomy" id="313606"/>
    <lineage>
        <taxon>Bacteria</taxon>
        <taxon>Pseudomonadati</taxon>
        <taxon>Bacteroidota</taxon>
        <taxon>Cytophagia</taxon>
        <taxon>Cytophagales</taxon>
        <taxon>Microscillaceae</taxon>
        <taxon>Microscilla</taxon>
    </lineage>
</organism>
<evidence type="ECO:0000313" key="2">
    <source>
        <dbReference type="EMBL" id="EAY30930.1"/>
    </source>
</evidence>
<feature type="chain" id="PRO_5002642150" description="Outer membrane lipoprotein carrier protein LolA" evidence="1">
    <location>
        <begin position="23"/>
        <end position="250"/>
    </location>
</feature>
<dbReference type="AlphaFoldDB" id="A1ZG06"/>
<protein>
    <recommendedName>
        <fullName evidence="4">Outer membrane lipoprotein carrier protein LolA</fullName>
    </recommendedName>
</protein>
<reference evidence="2 3" key="1">
    <citation type="submission" date="2007-01" db="EMBL/GenBank/DDBJ databases">
        <authorList>
            <person name="Haygood M."/>
            <person name="Podell S."/>
            <person name="Anderson C."/>
            <person name="Hopkinson B."/>
            <person name="Roe K."/>
            <person name="Barbeau K."/>
            <person name="Gaasterland T."/>
            <person name="Ferriera S."/>
            <person name="Johnson J."/>
            <person name="Kravitz S."/>
            <person name="Beeson K."/>
            <person name="Sutton G."/>
            <person name="Rogers Y.-H."/>
            <person name="Friedman R."/>
            <person name="Frazier M."/>
            <person name="Venter J.C."/>
        </authorList>
    </citation>
    <scope>NUCLEOTIDE SEQUENCE [LARGE SCALE GENOMIC DNA]</scope>
    <source>
        <strain evidence="2 3">ATCC 23134</strain>
    </source>
</reference>
<keyword evidence="1" id="KW-0732">Signal</keyword>
<name>A1ZG06_MICM2</name>
<accession>A1ZG06</accession>
<dbReference type="Proteomes" id="UP000004095">
    <property type="component" value="Unassembled WGS sequence"/>
</dbReference>
<feature type="signal peptide" evidence="1">
    <location>
        <begin position="1"/>
        <end position="22"/>
    </location>
</feature>
<comment type="caution">
    <text evidence="2">The sequence shown here is derived from an EMBL/GenBank/DDBJ whole genome shotgun (WGS) entry which is preliminary data.</text>
</comment>
<gene>
    <name evidence="2" type="ORF">M23134_01254</name>
</gene>
<keyword evidence="3" id="KW-1185">Reference proteome</keyword>